<protein>
    <submittedName>
        <fullName evidence="1">Uncharacterized protein</fullName>
    </submittedName>
</protein>
<dbReference type="EMBL" id="LAZR01056820">
    <property type="protein sequence ID" value="KKK73360.1"/>
    <property type="molecule type" value="Genomic_DNA"/>
</dbReference>
<gene>
    <name evidence="1" type="ORF">LCGC14_2894650</name>
</gene>
<reference evidence="1" key="1">
    <citation type="journal article" date="2015" name="Nature">
        <title>Complex archaea that bridge the gap between prokaryotes and eukaryotes.</title>
        <authorList>
            <person name="Spang A."/>
            <person name="Saw J.H."/>
            <person name="Jorgensen S.L."/>
            <person name="Zaremba-Niedzwiedzka K."/>
            <person name="Martijn J."/>
            <person name="Lind A.E."/>
            <person name="van Eijk R."/>
            <person name="Schleper C."/>
            <person name="Guy L."/>
            <person name="Ettema T.J."/>
        </authorList>
    </citation>
    <scope>NUCLEOTIDE SEQUENCE</scope>
</reference>
<accession>A0A0F8YI22</accession>
<sequence>LAELPFQLRISTPARTHTFRGSGMQDAYAQAAQTIMLEEL</sequence>
<comment type="caution">
    <text evidence="1">The sequence shown here is derived from an EMBL/GenBank/DDBJ whole genome shotgun (WGS) entry which is preliminary data.</text>
</comment>
<evidence type="ECO:0000313" key="1">
    <source>
        <dbReference type="EMBL" id="KKK73360.1"/>
    </source>
</evidence>
<dbReference type="AlphaFoldDB" id="A0A0F8YI22"/>
<name>A0A0F8YI22_9ZZZZ</name>
<organism evidence="1">
    <name type="scientific">marine sediment metagenome</name>
    <dbReference type="NCBI Taxonomy" id="412755"/>
    <lineage>
        <taxon>unclassified sequences</taxon>
        <taxon>metagenomes</taxon>
        <taxon>ecological metagenomes</taxon>
    </lineage>
</organism>
<feature type="non-terminal residue" evidence="1">
    <location>
        <position position="1"/>
    </location>
</feature>
<proteinExistence type="predicted"/>